<name>A0ABV3R3V0_9HYPH</name>
<organism evidence="4 5">
    <name type="scientific">Mesorhizobium marinum</name>
    <dbReference type="NCBI Taxonomy" id="3228790"/>
    <lineage>
        <taxon>Bacteria</taxon>
        <taxon>Pseudomonadati</taxon>
        <taxon>Pseudomonadota</taxon>
        <taxon>Alphaproteobacteria</taxon>
        <taxon>Hyphomicrobiales</taxon>
        <taxon>Phyllobacteriaceae</taxon>
        <taxon>Mesorhizobium</taxon>
    </lineage>
</organism>
<dbReference type="Pfam" id="PF24793">
    <property type="entry name" value="GINT1_N"/>
    <property type="match status" value="1"/>
</dbReference>
<evidence type="ECO:0000256" key="2">
    <source>
        <dbReference type="ARBA" id="ARBA00023277"/>
    </source>
</evidence>
<keyword evidence="5" id="KW-1185">Reference proteome</keyword>
<protein>
    <recommendedName>
        <fullName evidence="3">Glucosamine inositolphosphorylceramide transferase 1 N-terminal domain-containing protein</fullName>
    </recommendedName>
</protein>
<dbReference type="RefSeq" id="WP_367724952.1">
    <property type="nucleotide sequence ID" value="NZ_JBFOCI010000005.1"/>
</dbReference>
<dbReference type="PANTHER" id="PTHR43772">
    <property type="entry name" value="ENDO-1,4-BETA-XYLANASE"/>
    <property type="match status" value="1"/>
</dbReference>
<proteinExistence type="predicted"/>
<keyword evidence="1" id="KW-0858">Xylan degradation</keyword>
<evidence type="ECO:0000313" key="5">
    <source>
        <dbReference type="Proteomes" id="UP001556196"/>
    </source>
</evidence>
<sequence>MSVAPPASSRDRILVVVGDAALARWVVSLVEALRRSGAAAFLRIARSEGPRPSSALATLLGLEKMLVAGHRPGGADRIGPDELDKGLIEPADFRPDIVIDLDEGGERLPRATRLRPLYDGEPGETALASSLFFRGTPRIAIERTAPDDDGGRIVAEGTASLEAASGIGGGIDAVASRVATLLLKALAGTGDGAPGAPAIPVRPIGSRDIAMRAAKDVARAAVRAAYRLCCHGSHWRVGWRFATPGDDVWTRRDLAGGRWNVLADPVDHFYADPFPLHWQGRDYLFFEDLDHKTGKGIISVVAFDEAGRPGPAVAALEEPWHLSYPFLIERGGEIFMIPESSANRDIALYRATGFPAQWRRHTVLVEGVEAADATIVEHDGLLYMFAVVRDGVGGYSDTLAIWWAEDLFGPWRPHAGNPVLVDDRAARPAGNFVRRGGALYRPVQDCRRAYGGALGFMKVTRLDREGFAQAGEGTISGGGAWPGKRLHTLNYNGRLEAIDGFTLRPRFKPAADLVDRWYRPGS</sequence>
<dbReference type="PANTHER" id="PTHR43772:SF2">
    <property type="entry name" value="PUTATIVE (AFU_ORTHOLOGUE AFUA_2G04480)-RELATED"/>
    <property type="match status" value="1"/>
</dbReference>
<evidence type="ECO:0000259" key="3">
    <source>
        <dbReference type="Pfam" id="PF24793"/>
    </source>
</evidence>
<dbReference type="SUPFAM" id="SSF75005">
    <property type="entry name" value="Arabinanase/levansucrase/invertase"/>
    <property type="match status" value="1"/>
</dbReference>
<dbReference type="InterPro" id="IPR056442">
    <property type="entry name" value="GINT1_N"/>
</dbReference>
<comment type="caution">
    <text evidence="4">The sequence shown here is derived from an EMBL/GenBank/DDBJ whole genome shotgun (WGS) entry which is preliminary data.</text>
</comment>
<gene>
    <name evidence="4" type="ORF">ABUE31_17410</name>
</gene>
<dbReference type="InterPro" id="IPR052176">
    <property type="entry name" value="Glycosyl_Hydrlase_43_Enz"/>
</dbReference>
<reference evidence="4 5" key="1">
    <citation type="submission" date="2024-06" db="EMBL/GenBank/DDBJ databases">
        <authorList>
            <person name="Tuo L."/>
        </authorList>
    </citation>
    <scope>NUCLEOTIDE SEQUENCE [LARGE SCALE GENOMIC DNA]</scope>
    <source>
        <strain evidence="4 5">ZMM04-5</strain>
    </source>
</reference>
<evidence type="ECO:0000313" key="4">
    <source>
        <dbReference type="EMBL" id="MEW9807770.1"/>
    </source>
</evidence>
<keyword evidence="2" id="KW-0119">Carbohydrate metabolism</keyword>
<dbReference type="EMBL" id="JBFOCI010000005">
    <property type="protein sequence ID" value="MEW9807770.1"/>
    <property type="molecule type" value="Genomic_DNA"/>
</dbReference>
<accession>A0ABV3R3V0</accession>
<dbReference type="Gene3D" id="2.115.10.20">
    <property type="entry name" value="Glycosyl hydrolase domain, family 43"/>
    <property type="match status" value="1"/>
</dbReference>
<dbReference type="InterPro" id="IPR023296">
    <property type="entry name" value="Glyco_hydro_beta-prop_sf"/>
</dbReference>
<feature type="domain" description="Glucosamine inositolphosphorylceramide transferase 1 N-terminal" evidence="3">
    <location>
        <begin position="268"/>
        <end position="491"/>
    </location>
</feature>
<dbReference type="Proteomes" id="UP001556196">
    <property type="component" value="Unassembled WGS sequence"/>
</dbReference>
<evidence type="ECO:0000256" key="1">
    <source>
        <dbReference type="ARBA" id="ARBA00022651"/>
    </source>
</evidence>
<keyword evidence="1" id="KW-0624">Polysaccharide degradation</keyword>